<evidence type="ECO:0000313" key="2">
    <source>
        <dbReference type="EMBL" id="KAE8668664.1"/>
    </source>
</evidence>
<evidence type="ECO:0000313" key="3">
    <source>
        <dbReference type="Proteomes" id="UP000436088"/>
    </source>
</evidence>
<dbReference type="InterPro" id="IPR011990">
    <property type="entry name" value="TPR-like_helical_dom_sf"/>
</dbReference>
<name>A0A6A2YBT4_HIBSY</name>
<dbReference type="AlphaFoldDB" id="A0A6A2YBT4"/>
<evidence type="ECO:0000256" key="1">
    <source>
        <dbReference type="ARBA" id="ARBA00022737"/>
    </source>
</evidence>
<keyword evidence="3" id="KW-1185">Reference proteome</keyword>
<protein>
    <recommendedName>
        <fullName evidence="4">Pentatricopeptide repeat-containing protein</fullName>
    </recommendedName>
</protein>
<sequence length="158" mass="18471">MGLYQKSWNVREAEFAFSEMRNSGIVCQLAYSAMITIYTRLSLYDKAEEIIGFMREDKVTLKQLGFKPNSSNLDTLLTFQESTRMKRVPRTLDDMLKMMSLYDKAEEIIGFMREDKVTLKQLGFKPNSSNLDTLLTFQEKYEDEEGAIRTLDDMLKMR</sequence>
<reference evidence="2" key="1">
    <citation type="submission" date="2019-09" db="EMBL/GenBank/DDBJ databases">
        <title>Draft genome information of white flower Hibiscus syriacus.</title>
        <authorList>
            <person name="Kim Y.-M."/>
        </authorList>
    </citation>
    <scope>NUCLEOTIDE SEQUENCE [LARGE SCALE GENOMIC DNA]</scope>
    <source>
        <strain evidence="2">YM2019G1</strain>
    </source>
</reference>
<proteinExistence type="predicted"/>
<organism evidence="2 3">
    <name type="scientific">Hibiscus syriacus</name>
    <name type="common">Rose of Sharon</name>
    <dbReference type="NCBI Taxonomy" id="106335"/>
    <lineage>
        <taxon>Eukaryota</taxon>
        <taxon>Viridiplantae</taxon>
        <taxon>Streptophyta</taxon>
        <taxon>Embryophyta</taxon>
        <taxon>Tracheophyta</taxon>
        <taxon>Spermatophyta</taxon>
        <taxon>Magnoliopsida</taxon>
        <taxon>eudicotyledons</taxon>
        <taxon>Gunneridae</taxon>
        <taxon>Pentapetalae</taxon>
        <taxon>rosids</taxon>
        <taxon>malvids</taxon>
        <taxon>Malvales</taxon>
        <taxon>Malvaceae</taxon>
        <taxon>Malvoideae</taxon>
        <taxon>Hibiscus</taxon>
    </lineage>
</organism>
<gene>
    <name evidence="2" type="ORF">F3Y22_tig00112289pilonHSYRG00173</name>
</gene>
<dbReference type="InterPro" id="IPR002885">
    <property type="entry name" value="PPR_rpt"/>
</dbReference>
<dbReference type="Proteomes" id="UP000436088">
    <property type="component" value="Unassembled WGS sequence"/>
</dbReference>
<dbReference type="Gene3D" id="1.25.40.10">
    <property type="entry name" value="Tetratricopeptide repeat domain"/>
    <property type="match status" value="1"/>
</dbReference>
<comment type="caution">
    <text evidence="2">The sequence shown here is derived from an EMBL/GenBank/DDBJ whole genome shotgun (WGS) entry which is preliminary data.</text>
</comment>
<dbReference type="EMBL" id="VEPZ02001544">
    <property type="protein sequence ID" value="KAE8668664.1"/>
    <property type="molecule type" value="Genomic_DNA"/>
</dbReference>
<keyword evidence="1" id="KW-0677">Repeat</keyword>
<accession>A0A6A2YBT4</accession>
<evidence type="ECO:0008006" key="4">
    <source>
        <dbReference type="Google" id="ProtNLM"/>
    </source>
</evidence>
<dbReference type="Pfam" id="PF01535">
    <property type="entry name" value="PPR"/>
    <property type="match status" value="2"/>
</dbReference>